<keyword evidence="7" id="KW-1185">Reference proteome</keyword>
<keyword evidence="3" id="KW-0285">Flavoprotein</keyword>
<dbReference type="Pfam" id="PF05199">
    <property type="entry name" value="GMC_oxred_C"/>
    <property type="match status" value="1"/>
</dbReference>
<dbReference type="PANTHER" id="PTHR11552:SF147">
    <property type="entry name" value="CHOLINE DEHYDROGENASE, MITOCHONDRIAL"/>
    <property type="match status" value="1"/>
</dbReference>
<evidence type="ECO:0000313" key="6">
    <source>
        <dbReference type="EMBL" id="BCS83533.1"/>
    </source>
</evidence>
<dbReference type="RefSeq" id="YP_010842141.1">
    <property type="nucleotide sequence ID" value="NC_079139.1"/>
</dbReference>
<dbReference type="InterPro" id="IPR036188">
    <property type="entry name" value="FAD/NAD-bd_sf"/>
</dbReference>
<reference evidence="6 7" key="1">
    <citation type="submission" date="2021-02" db="EMBL/GenBank/DDBJ databases">
        <title>Cotonvirus japonicus, which uses Golgi apparatus of host cells for its virion factory, phylogenetically links tailed tupanvirus and icosahedral mimivirus.</title>
        <authorList>
            <person name="Takahashi H."/>
            <person name="Fukaya S."/>
            <person name="Song C."/>
            <person name="Murata K."/>
            <person name="Takemura M."/>
        </authorList>
    </citation>
    <scope>NUCLEOTIDE SEQUENCE [LARGE SCALE GENOMIC DNA]</scope>
</reference>
<protein>
    <submittedName>
        <fullName evidence="6">GMC oxidoreductase</fullName>
    </submittedName>
</protein>
<evidence type="ECO:0000256" key="1">
    <source>
        <dbReference type="ARBA" id="ARBA00001974"/>
    </source>
</evidence>
<proteinExistence type="inferred from homology"/>
<dbReference type="PANTHER" id="PTHR11552">
    <property type="entry name" value="GLUCOSE-METHANOL-CHOLINE GMC OXIDOREDUCTASE"/>
    <property type="match status" value="1"/>
</dbReference>
<feature type="domain" description="Glucose-methanol-choline oxidoreductase N-terminal" evidence="5">
    <location>
        <begin position="323"/>
        <end position="337"/>
    </location>
</feature>
<evidence type="ECO:0000256" key="2">
    <source>
        <dbReference type="ARBA" id="ARBA00010790"/>
    </source>
</evidence>
<accession>A0ABM7NTM6</accession>
<evidence type="ECO:0000313" key="7">
    <source>
        <dbReference type="Proteomes" id="UP001321479"/>
    </source>
</evidence>
<comment type="similarity">
    <text evidence="2">Belongs to the GMC oxidoreductase family.</text>
</comment>
<name>A0ABM7NTM6_9VIRU</name>
<keyword evidence="4" id="KW-0274">FAD</keyword>
<evidence type="ECO:0000259" key="5">
    <source>
        <dbReference type="PROSITE" id="PS00624"/>
    </source>
</evidence>
<evidence type="ECO:0000256" key="3">
    <source>
        <dbReference type="ARBA" id="ARBA00022630"/>
    </source>
</evidence>
<dbReference type="EMBL" id="AP024483">
    <property type="protein sequence ID" value="BCS83533.1"/>
    <property type="molecule type" value="Genomic_DNA"/>
</dbReference>
<dbReference type="InterPro" id="IPR007867">
    <property type="entry name" value="GMC_OxRtase_C"/>
</dbReference>
<dbReference type="GeneID" id="80558738"/>
<sequence length="672" mass="73711">MENTNDIQSVKIIGNVIDNILDNVFINKNKADYVILGAGAGGSILAHYLARFSKSNVILIEAGKWRLDDPTVSDPMGFFGKYNPPNENVRMSQNPAYAWQAALEPDTGAYSRRAVVAHGMGIGGSTMVNQLNLVVGGRTVFDQDWPEEWHYDNVKPYFNRVIADINPIRDNTKVNVTQTVLDSLRILAQQQIDSGIPVDFLLNKATGNTPNIEKTDIHAQPLNLNDPEGINSVVGFSNFYFGINKLENGTYIRKHGGKTYLNNNYVDKNGNGIGKYSNLKVISESIVDRIIFSGNKAIGVNLIDTNGNIIFIKAKKEVIVTCGTFYTPGILQRSGIGDFDVLKEIGVKDLVYNNPLVGSGLKNHYSPISSIIVNGESAEVTKFLENMTSGPENMGFKGVAELGYHRLDPNKPANADEVTYRKYQCMITGGAGISADQQYLNGLTGKTNVFSIINDDIRFAPEGYVRIATPNMPRDTPQIFFNTFVTYTPTSDPIEKQLPQAQKVLAPLISALLGYDIEYQIVAQMNQVAPTKGFNVELQMAYPPNDLVTKLHAGLETYGENWWHYFVPSLINNITPEGTDFANTLAKLSYYPRVGAHLDSHQSCTCSIGKVVDTNLKVIGTENLRIADLSAAPFPPGGNTWATATMIGAKAVDIILGKSKLKNLPLCDVPKI</sequence>
<comment type="cofactor">
    <cofactor evidence="1">
        <name>FAD</name>
        <dbReference type="ChEBI" id="CHEBI:57692"/>
    </cofactor>
</comment>
<dbReference type="PROSITE" id="PS00624">
    <property type="entry name" value="GMC_OXRED_2"/>
    <property type="match status" value="1"/>
</dbReference>
<evidence type="ECO:0000256" key="4">
    <source>
        <dbReference type="ARBA" id="ARBA00022827"/>
    </source>
</evidence>
<dbReference type="SUPFAM" id="SSF51905">
    <property type="entry name" value="FAD/NAD(P)-binding domain"/>
    <property type="match status" value="1"/>
</dbReference>
<dbReference type="Gene3D" id="3.50.50.60">
    <property type="entry name" value="FAD/NAD(P)-binding domain"/>
    <property type="match status" value="3"/>
</dbReference>
<organism evidence="6 7">
    <name type="scientific">Cotonvirus japonicus</name>
    <dbReference type="NCBI Taxonomy" id="2811091"/>
    <lineage>
        <taxon>Viruses</taxon>
        <taxon>Varidnaviria</taxon>
        <taxon>Bamfordvirae</taxon>
        <taxon>Nucleocytoviricota</taxon>
        <taxon>Megaviricetes</taxon>
        <taxon>Imitervirales</taxon>
        <taxon>Mimiviridae</taxon>
        <taxon>Megamimivirinae</taxon>
        <taxon>Cotonvirus</taxon>
        <taxon>Cotonvirus japonicum</taxon>
    </lineage>
</organism>
<dbReference type="Proteomes" id="UP001321479">
    <property type="component" value="Segment"/>
</dbReference>
<dbReference type="InterPro" id="IPR000172">
    <property type="entry name" value="GMC_OxRdtase_N"/>
</dbReference>
<dbReference type="InterPro" id="IPR012132">
    <property type="entry name" value="GMC_OxRdtase"/>
</dbReference>
<dbReference type="PIRSF" id="PIRSF000137">
    <property type="entry name" value="Alcohol_oxidase"/>
    <property type="match status" value="1"/>
</dbReference>
<dbReference type="Pfam" id="PF00732">
    <property type="entry name" value="GMC_oxred_N"/>
    <property type="match status" value="1"/>
</dbReference>